<feature type="domain" description="RDD" evidence="7">
    <location>
        <begin position="28"/>
        <end position="153"/>
    </location>
</feature>
<gene>
    <name evidence="8" type="ORF">LYSBPC_14160</name>
</gene>
<sequence length="200" mass="22791">MTNHELMLQTAPSPTYNLATSKNYVLKTAGFWVRFWAFLLDILIIAAIGGIIINPIFYLMDWSLSQSAWYAPISILSAILYYSYFVLMTKFFGQTIGKMALGLRVISLKHEQLTWSDVLFRDWIGRVISNIFKPLYLLTVVMPNNQGLHDFFADTAVVHENVYIEKELISTPAVEPNQSLALEKIESTEEVEIVSESTDK</sequence>
<evidence type="ECO:0000256" key="3">
    <source>
        <dbReference type="ARBA" id="ARBA00022692"/>
    </source>
</evidence>
<dbReference type="EMBL" id="BRZA01000002">
    <property type="protein sequence ID" value="GLC88289.1"/>
    <property type="molecule type" value="Genomic_DNA"/>
</dbReference>
<feature type="transmembrane region" description="Helical" evidence="6">
    <location>
        <begin position="31"/>
        <end position="57"/>
    </location>
</feature>
<dbReference type="InterPro" id="IPR010432">
    <property type="entry name" value="RDD"/>
</dbReference>
<keyword evidence="2" id="KW-1003">Cell membrane</keyword>
<keyword evidence="4 6" id="KW-1133">Transmembrane helix</keyword>
<evidence type="ECO:0000256" key="4">
    <source>
        <dbReference type="ARBA" id="ARBA00022989"/>
    </source>
</evidence>
<dbReference type="PANTHER" id="PTHR36115:SF9">
    <property type="entry name" value="LMO1584 PROTEIN"/>
    <property type="match status" value="1"/>
</dbReference>
<feature type="transmembrane region" description="Helical" evidence="6">
    <location>
        <begin position="69"/>
        <end position="89"/>
    </location>
</feature>
<evidence type="ECO:0000256" key="6">
    <source>
        <dbReference type="SAM" id="Phobius"/>
    </source>
</evidence>
<dbReference type="InterPro" id="IPR051791">
    <property type="entry name" value="Pra-immunoreactive"/>
</dbReference>
<keyword evidence="5 6" id="KW-0472">Membrane</keyword>
<organism evidence="8 9">
    <name type="scientific">Lysinibacillus piscis</name>
    <dbReference type="NCBI Taxonomy" id="2518931"/>
    <lineage>
        <taxon>Bacteria</taxon>
        <taxon>Bacillati</taxon>
        <taxon>Bacillota</taxon>
        <taxon>Bacilli</taxon>
        <taxon>Bacillales</taxon>
        <taxon>Bacillaceae</taxon>
        <taxon>Lysinibacillus</taxon>
    </lineage>
</organism>
<proteinExistence type="predicted"/>
<evidence type="ECO:0000256" key="5">
    <source>
        <dbReference type="ARBA" id="ARBA00023136"/>
    </source>
</evidence>
<accession>A0ABQ5NJ25</accession>
<evidence type="ECO:0000313" key="8">
    <source>
        <dbReference type="EMBL" id="GLC88289.1"/>
    </source>
</evidence>
<evidence type="ECO:0000313" key="9">
    <source>
        <dbReference type="Proteomes" id="UP001065593"/>
    </source>
</evidence>
<protein>
    <recommendedName>
        <fullName evidence="7">RDD domain-containing protein</fullName>
    </recommendedName>
</protein>
<dbReference type="RefSeq" id="WP_264988056.1">
    <property type="nucleotide sequence ID" value="NZ_BRZA01000002.1"/>
</dbReference>
<evidence type="ECO:0000256" key="2">
    <source>
        <dbReference type="ARBA" id="ARBA00022475"/>
    </source>
</evidence>
<keyword evidence="3 6" id="KW-0812">Transmembrane</keyword>
<dbReference type="PANTHER" id="PTHR36115">
    <property type="entry name" value="PROLINE-RICH ANTIGEN HOMOLOG-RELATED"/>
    <property type="match status" value="1"/>
</dbReference>
<dbReference type="Pfam" id="PF06271">
    <property type="entry name" value="RDD"/>
    <property type="match status" value="1"/>
</dbReference>
<evidence type="ECO:0000259" key="7">
    <source>
        <dbReference type="Pfam" id="PF06271"/>
    </source>
</evidence>
<name>A0ABQ5NJ25_9BACI</name>
<keyword evidence="9" id="KW-1185">Reference proteome</keyword>
<comment type="subcellular location">
    <subcellularLocation>
        <location evidence="1">Cell membrane</location>
        <topology evidence="1">Multi-pass membrane protein</topology>
    </subcellularLocation>
</comment>
<comment type="caution">
    <text evidence="8">The sequence shown here is derived from an EMBL/GenBank/DDBJ whole genome shotgun (WGS) entry which is preliminary data.</text>
</comment>
<evidence type="ECO:0000256" key="1">
    <source>
        <dbReference type="ARBA" id="ARBA00004651"/>
    </source>
</evidence>
<dbReference type="Proteomes" id="UP001065593">
    <property type="component" value="Unassembled WGS sequence"/>
</dbReference>
<reference evidence="8" key="1">
    <citation type="submission" date="2022-08" db="EMBL/GenBank/DDBJ databases">
        <title>Draft genome sequence of Lysinibacillus sp. strain KH24.</title>
        <authorList>
            <person name="Kanbe H."/>
            <person name="Itoh H."/>
        </authorList>
    </citation>
    <scope>NUCLEOTIDE SEQUENCE</scope>
    <source>
        <strain evidence="8">KH24</strain>
    </source>
</reference>